<reference evidence="2 3" key="1">
    <citation type="journal article" date="2018" name="Front. Plant Sci.">
        <title>Red Clover (Trifolium pratense) and Zigzag Clover (T. medium) - A Picture of Genomic Similarities and Differences.</title>
        <authorList>
            <person name="Dluhosova J."/>
            <person name="Istvanek J."/>
            <person name="Nedelnik J."/>
            <person name="Repkova J."/>
        </authorList>
    </citation>
    <scope>NUCLEOTIDE SEQUENCE [LARGE SCALE GENOMIC DNA]</scope>
    <source>
        <strain evidence="3">cv. 10/8</strain>
        <tissue evidence="2">Leaf</tissue>
    </source>
</reference>
<feature type="non-terminal residue" evidence="2">
    <location>
        <position position="111"/>
    </location>
</feature>
<evidence type="ECO:0000313" key="3">
    <source>
        <dbReference type="Proteomes" id="UP000265520"/>
    </source>
</evidence>
<dbReference type="Pfam" id="PF23247">
    <property type="entry name" value="LRR_RPS2"/>
    <property type="match status" value="1"/>
</dbReference>
<keyword evidence="3" id="KW-1185">Reference proteome</keyword>
<evidence type="ECO:0000313" key="2">
    <source>
        <dbReference type="EMBL" id="MCH95739.1"/>
    </source>
</evidence>
<dbReference type="AlphaFoldDB" id="A0A392N958"/>
<dbReference type="Gene3D" id="3.80.10.10">
    <property type="entry name" value="Ribonuclease Inhibitor"/>
    <property type="match status" value="1"/>
</dbReference>
<dbReference type="InterPro" id="IPR032675">
    <property type="entry name" value="LRR_dom_sf"/>
</dbReference>
<feature type="domain" description="Disease resistance protein At4g27190-like leucine-rich repeats" evidence="1">
    <location>
        <begin position="3"/>
        <end position="101"/>
    </location>
</feature>
<comment type="caution">
    <text evidence="2">The sequence shown here is derived from an EMBL/GenBank/DDBJ whole genome shotgun (WGS) entry which is preliminary data.</text>
</comment>
<dbReference type="Proteomes" id="UP000265520">
    <property type="component" value="Unassembled WGS sequence"/>
</dbReference>
<dbReference type="InterPro" id="IPR057135">
    <property type="entry name" value="At4g27190-like_LRR"/>
</dbReference>
<organism evidence="2 3">
    <name type="scientific">Trifolium medium</name>
    <dbReference type="NCBI Taxonomy" id="97028"/>
    <lineage>
        <taxon>Eukaryota</taxon>
        <taxon>Viridiplantae</taxon>
        <taxon>Streptophyta</taxon>
        <taxon>Embryophyta</taxon>
        <taxon>Tracheophyta</taxon>
        <taxon>Spermatophyta</taxon>
        <taxon>Magnoliopsida</taxon>
        <taxon>eudicotyledons</taxon>
        <taxon>Gunneridae</taxon>
        <taxon>Pentapetalae</taxon>
        <taxon>rosids</taxon>
        <taxon>fabids</taxon>
        <taxon>Fabales</taxon>
        <taxon>Fabaceae</taxon>
        <taxon>Papilionoideae</taxon>
        <taxon>50 kb inversion clade</taxon>
        <taxon>NPAAA clade</taxon>
        <taxon>Hologalegina</taxon>
        <taxon>IRL clade</taxon>
        <taxon>Trifolieae</taxon>
        <taxon>Trifolium</taxon>
    </lineage>
</organism>
<protein>
    <submittedName>
        <fullName evidence="2">Disease resistance protein (CC-NBS-LRR class) family protein</fullName>
    </submittedName>
</protein>
<proteinExistence type="predicted"/>
<evidence type="ECO:0000259" key="1">
    <source>
        <dbReference type="Pfam" id="PF23247"/>
    </source>
</evidence>
<sequence length="111" mass="12310">MVSINSCMALYNNPIISEAPHPTVQIIKEVRVNNCELEGIFHLVGLPIDGEKYQLMSCLKMLYLENLPQLRLKCIVSSCMAGGLPQLKALKIEKCNQLDQIVEDIGTAVPL</sequence>
<gene>
    <name evidence="2" type="ORF">A2U01_0016720</name>
</gene>
<dbReference type="EMBL" id="LXQA010030549">
    <property type="protein sequence ID" value="MCH95739.1"/>
    <property type="molecule type" value="Genomic_DNA"/>
</dbReference>
<name>A0A392N958_9FABA</name>
<accession>A0A392N958</accession>